<dbReference type="PANTHER" id="PTHR43767:SF1">
    <property type="entry name" value="NONRIBOSOMAL PEPTIDE SYNTHASE PES1 (EUROFUNG)-RELATED"/>
    <property type="match status" value="1"/>
</dbReference>
<evidence type="ECO:0000259" key="3">
    <source>
        <dbReference type="Pfam" id="PF13193"/>
    </source>
</evidence>
<dbReference type="CDD" id="cd05936">
    <property type="entry name" value="FC-FACS_FadD_like"/>
    <property type="match status" value="1"/>
</dbReference>
<dbReference type="InterPro" id="IPR045851">
    <property type="entry name" value="AMP-bd_C_sf"/>
</dbReference>
<dbReference type="InterPro" id="IPR000873">
    <property type="entry name" value="AMP-dep_synth/lig_dom"/>
</dbReference>
<dbReference type="Gene3D" id="3.40.50.12780">
    <property type="entry name" value="N-terminal domain of ligase-like"/>
    <property type="match status" value="1"/>
</dbReference>
<dbReference type="AlphaFoldDB" id="A0A0F9P591"/>
<dbReference type="Pfam" id="PF00501">
    <property type="entry name" value="AMP-binding"/>
    <property type="match status" value="1"/>
</dbReference>
<organism evidence="4">
    <name type="scientific">marine sediment metagenome</name>
    <dbReference type="NCBI Taxonomy" id="412755"/>
    <lineage>
        <taxon>unclassified sequences</taxon>
        <taxon>metagenomes</taxon>
        <taxon>ecological metagenomes</taxon>
    </lineage>
</organism>
<dbReference type="Gene3D" id="3.30.300.30">
    <property type="match status" value="1"/>
</dbReference>
<dbReference type="InterPro" id="IPR050237">
    <property type="entry name" value="ATP-dep_AMP-bd_enzyme"/>
</dbReference>
<dbReference type="InterPro" id="IPR020845">
    <property type="entry name" value="AMP-binding_CS"/>
</dbReference>
<comment type="similarity">
    <text evidence="1">Belongs to the ATP-dependent AMP-binding enzyme family.</text>
</comment>
<accession>A0A0F9P591</accession>
<feature type="domain" description="AMP-dependent synthetase/ligase" evidence="2">
    <location>
        <begin position="48"/>
        <end position="429"/>
    </location>
</feature>
<protein>
    <recommendedName>
        <fullName evidence="5">AMP-dependent synthetase/ligase domain-containing protein</fullName>
    </recommendedName>
</protein>
<gene>
    <name evidence="4" type="ORF">LCGC14_0869100</name>
</gene>
<dbReference type="PROSITE" id="PS00455">
    <property type="entry name" value="AMP_BINDING"/>
    <property type="match status" value="1"/>
</dbReference>
<comment type="caution">
    <text evidence="4">The sequence shown here is derived from an EMBL/GenBank/DDBJ whole genome shotgun (WGS) entry which is preliminary data.</text>
</comment>
<feature type="domain" description="AMP-binding enzyme C-terminal" evidence="3">
    <location>
        <begin position="479"/>
        <end position="559"/>
    </location>
</feature>
<dbReference type="GO" id="GO:0016878">
    <property type="term" value="F:acid-thiol ligase activity"/>
    <property type="evidence" value="ECO:0007669"/>
    <property type="project" value="UniProtKB-ARBA"/>
</dbReference>
<name>A0A0F9P591_9ZZZZ</name>
<proteinExistence type="inferred from homology"/>
<evidence type="ECO:0000259" key="2">
    <source>
        <dbReference type="Pfam" id="PF00501"/>
    </source>
</evidence>
<dbReference type="InterPro" id="IPR042099">
    <property type="entry name" value="ANL_N_sf"/>
</dbReference>
<dbReference type="Pfam" id="PF13193">
    <property type="entry name" value="AMP-binding_C"/>
    <property type="match status" value="1"/>
</dbReference>
<dbReference type="PANTHER" id="PTHR43767">
    <property type="entry name" value="LONG-CHAIN-FATTY-ACID--COA LIGASE"/>
    <property type="match status" value="1"/>
</dbReference>
<sequence length="577" mass="65355">MKILKKSQSSNLMSENPYAKKPWLEFYDEDVPHEIDYPEINISEFLNNTAEEFGSRTAIWFMKHKISYKKFKDIAERIATALVNLGVKKGDVVALMLPNMPQFPFSFYGIQKAGGIVTACSVLHTEHELAYQLNDAGAEIIIAWDTQLEKINNIKDRTRLRHIIVTNIFDYAPLANPLGKREPPEIAGTIQFLTLVDKTKPNPPQFETNAKEDVAVLQYTGGTTGLPKGAMLTHYNLVVNCMQMYEWTKSIAEKGKLTALTTLPLFHIYGMQVCMNSFIYSGTTIVLHTDPRDQKGLFEVIKATHPAMFPGVPTMYMRLLERDDLEDYVKDLKHIKVCNSGAAPLPPEVLKEFERRTGAIIIEGYGMTEASPGTHVNPFRGTRKVGSVGLALPDTEFKIVDLDDYTKILPQGESGEIMIKGPQIMKGYWNKPEETANQLKGEWLLTGDIGMMDEDGYLFIVDRKKDMINISGFKVYPREVEDVLFEYEAVENAAVIGLPDPKRAGNEIVKAYIVLKDGYRETDEMKAEIKEFLRKNVAPYKVPKQIDFRKELPETLVGKILRKDLKDIEARKRGEEV</sequence>
<evidence type="ECO:0000313" key="4">
    <source>
        <dbReference type="EMBL" id="KKN27000.1"/>
    </source>
</evidence>
<reference evidence="4" key="1">
    <citation type="journal article" date="2015" name="Nature">
        <title>Complex archaea that bridge the gap between prokaryotes and eukaryotes.</title>
        <authorList>
            <person name="Spang A."/>
            <person name="Saw J.H."/>
            <person name="Jorgensen S.L."/>
            <person name="Zaremba-Niedzwiedzka K."/>
            <person name="Martijn J."/>
            <person name="Lind A.E."/>
            <person name="van Eijk R."/>
            <person name="Schleper C."/>
            <person name="Guy L."/>
            <person name="Ettema T.J."/>
        </authorList>
    </citation>
    <scope>NUCLEOTIDE SEQUENCE</scope>
</reference>
<evidence type="ECO:0008006" key="5">
    <source>
        <dbReference type="Google" id="ProtNLM"/>
    </source>
</evidence>
<dbReference type="EMBL" id="LAZR01002676">
    <property type="protein sequence ID" value="KKN27000.1"/>
    <property type="molecule type" value="Genomic_DNA"/>
</dbReference>
<dbReference type="InterPro" id="IPR025110">
    <property type="entry name" value="AMP-bd_C"/>
</dbReference>
<evidence type="ECO:0000256" key="1">
    <source>
        <dbReference type="ARBA" id="ARBA00006432"/>
    </source>
</evidence>
<dbReference type="SUPFAM" id="SSF56801">
    <property type="entry name" value="Acetyl-CoA synthetase-like"/>
    <property type="match status" value="1"/>
</dbReference>
<dbReference type="FunFam" id="3.40.50.12780:FF:000003">
    <property type="entry name" value="Long-chain-fatty-acid--CoA ligase FadD"/>
    <property type="match status" value="1"/>
</dbReference>